<proteinExistence type="predicted"/>
<evidence type="ECO:0000313" key="1">
    <source>
        <dbReference type="EMBL" id="TCJ20258.1"/>
    </source>
</evidence>
<accession>A0A4R1BRM2</accession>
<reference evidence="1 2" key="1">
    <citation type="submission" date="2019-03" db="EMBL/GenBank/DDBJ databases">
        <title>Whole genome sequence of a novel Rubrobacter taiwanensis strain, isolated from Yellowstone National Park.</title>
        <authorList>
            <person name="Freed S."/>
            <person name="Ramaley R.F."/>
            <person name="Kyndt J.A."/>
        </authorList>
    </citation>
    <scope>NUCLEOTIDE SEQUENCE [LARGE SCALE GENOMIC DNA]</scope>
    <source>
        <strain evidence="1 2">Yellowstone</strain>
    </source>
</reference>
<evidence type="ECO:0000313" key="2">
    <source>
        <dbReference type="Proteomes" id="UP000295244"/>
    </source>
</evidence>
<gene>
    <name evidence="1" type="ORF">E0L93_01730</name>
</gene>
<dbReference type="RefSeq" id="WP_132687637.1">
    <property type="nucleotide sequence ID" value="NZ_SKBU01000004.1"/>
</dbReference>
<sequence>MNVLTMYLIGGEEVMPVFTSEEEARLFLRSAPSRDAGWQIRPTTTGELVSILYGPCSAALGVALDPPPEAGDALTAGLVSISREVFIERILERRRVRRPDGLKTGRAS</sequence>
<evidence type="ECO:0008006" key="3">
    <source>
        <dbReference type="Google" id="ProtNLM"/>
    </source>
</evidence>
<organism evidence="1 2">
    <name type="scientific">Rubrobacter taiwanensis</name>
    <dbReference type="NCBI Taxonomy" id="185139"/>
    <lineage>
        <taxon>Bacteria</taxon>
        <taxon>Bacillati</taxon>
        <taxon>Actinomycetota</taxon>
        <taxon>Rubrobacteria</taxon>
        <taxon>Rubrobacterales</taxon>
        <taxon>Rubrobacteraceae</taxon>
        <taxon>Rubrobacter</taxon>
    </lineage>
</organism>
<dbReference type="Proteomes" id="UP000295244">
    <property type="component" value="Unassembled WGS sequence"/>
</dbReference>
<dbReference type="EMBL" id="SKBU01000004">
    <property type="protein sequence ID" value="TCJ20258.1"/>
    <property type="molecule type" value="Genomic_DNA"/>
</dbReference>
<protein>
    <recommendedName>
        <fullName evidence="3">SseB family protein</fullName>
    </recommendedName>
</protein>
<keyword evidence="2" id="KW-1185">Reference proteome</keyword>
<comment type="caution">
    <text evidence="1">The sequence shown here is derived from an EMBL/GenBank/DDBJ whole genome shotgun (WGS) entry which is preliminary data.</text>
</comment>
<name>A0A4R1BRM2_9ACTN</name>
<dbReference type="OrthoDB" id="5244495at2"/>
<dbReference type="AlphaFoldDB" id="A0A4R1BRM2"/>